<dbReference type="HOGENOM" id="CLU_3251400_0_0_6"/>
<dbReference type="AlphaFoldDB" id="A0A0H2V4H9"/>
<evidence type="ECO:0000313" key="1">
    <source>
        <dbReference type="EMBL" id="AAN78826.1"/>
    </source>
</evidence>
<proteinExistence type="predicted"/>
<dbReference type="STRING" id="199310.c0338"/>
<keyword evidence="2" id="KW-1185">Reference proteome</keyword>
<accession>A0A0H2V4H9</accession>
<organism evidence="1 2">
    <name type="scientific">Escherichia coli O6:H1 (strain CFT073 / ATCC 700928 / UPEC)</name>
    <dbReference type="NCBI Taxonomy" id="199310"/>
    <lineage>
        <taxon>Bacteria</taxon>
        <taxon>Pseudomonadati</taxon>
        <taxon>Pseudomonadota</taxon>
        <taxon>Gammaproteobacteria</taxon>
        <taxon>Enterobacterales</taxon>
        <taxon>Enterobacteriaceae</taxon>
        <taxon>Escherichia</taxon>
    </lineage>
</organism>
<sequence length="43" mass="4789">MLLLHVVYMNASRLQGFRVFDVDGRLLLYIPIAAGAAGLDEIR</sequence>
<dbReference type="KEGG" id="ecc:c0338"/>
<name>A0A0H2V4H9_ECOL6</name>
<dbReference type="Proteomes" id="UP000001410">
    <property type="component" value="Chromosome"/>
</dbReference>
<gene>
    <name evidence="1" type="ordered locus">c0338</name>
</gene>
<evidence type="ECO:0000313" key="2">
    <source>
        <dbReference type="Proteomes" id="UP000001410"/>
    </source>
</evidence>
<reference evidence="1 2" key="1">
    <citation type="journal article" date="2002" name="Proc. Natl. Acad. Sci. U.S.A.">
        <title>Extensive mosaic structure revealed by the complete genome sequence of uropathogenic Escherichia coli.</title>
        <authorList>
            <person name="Welch R.A."/>
            <person name="Burland V."/>
            <person name="Plunkett G.III."/>
            <person name="Redford P."/>
            <person name="Roesch P."/>
            <person name="Rasko D."/>
            <person name="Buckles E.L."/>
            <person name="Liou S.R."/>
            <person name="Boutin A."/>
            <person name="Hackett J."/>
            <person name="Stroud D."/>
            <person name="Mayhew G.F."/>
            <person name="Rose D.J."/>
            <person name="Zhou S."/>
            <person name="Schwartz D.C."/>
            <person name="Perna N.T."/>
            <person name="Mobley H.L."/>
            <person name="Donnenberg M.S."/>
            <person name="Blattner F.R."/>
        </authorList>
    </citation>
    <scope>NUCLEOTIDE SEQUENCE [LARGE SCALE GENOMIC DNA]</scope>
    <source>
        <strain evidence="2">CFT073 / ATCC 700928 / UPEC</strain>
    </source>
</reference>
<protein>
    <submittedName>
        <fullName evidence="1">Uncharacterized protein</fullName>
    </submittedName>
</protein>
<dbReference type="EMBL" id="AE014075">
    <property type="protein sequence ID" value="AAN78826.1"/>
    <property type="molecule type" value="Genomic_DNA"/>
</dbReference>